<evidence type="ECO:0000256" key="4">
    <source>
        <dbReference type="ARBA" id="ARBA00022989"/>
    </source>
</evidence>
<dbReference type="GO" id="GO:0005886">
    <property type="term" value="C:plasma membrane"/>
    <property type="evidence" value="ECO:0007669"/>
    <property type="project" value="UniProtKB-SubCell"/>
</dbReference>
<feature type="transmembrane region" description="Helical" evidence="7">
    <location>
        <begin position="249"/>
        <end position="267"/>
    </location>
</feature>
<dbReference type="PANTHER" id="PTHR42920">
    <property type="entry name" value="OS03G0707200 PROTEIN-RELATED"/>
    <property type="match status" value="1"/>
</dbReference>
<sequence precursor="true">MNKNAHKWSGVIAALLAAFLFGASTPFSKAFLPQMSPQLMAGLLYLSSGVGLGVYWILRGRSNRTDKEARLTGKDVPWLAGAFLSGGVIGPVLLLIGLRETPASSASLLLNLEGVFTALLAWFVFKENFDSRIAAGMALIAGGGVVLAWNGQRIEGFPWGSLAIIGACLAWAIDNNLTRKASASDPVQIAMLKGLVAGTVNTTLGLLLGSKLPGLSTLLATSLIGLFGYGISLTLFIRGLRHIGAARTGAYFSTAPFIGAIISLLLFRDPITATLLLAGCLMAAGVWLHLTEHHEHWHVHEPLEHEHLHYHDEHHHHAHGPHDPPGEPHSHWHQHEPLGHSHPHQPDIHHRHGH</sequence>
<keyword evidence="3 7" id="KW-0812">Transmembrane</keyword>
<dbReference type="PANTHER" id="PTHR42920:SF11">
    <property type="entry name" value="INNER MEMBRANE PROTEIN YTFF"/>
    <property type="match status" value="1"/>
</dbReference>
<keyword evidence="5 7" id="KW-0472">Membrane</keyword>
<dbReference type="InterPro" id="IPR051258">
    <property type="entry name" value="Diverse_Substrate_Transporter"/>
</dbReference>
<dbReference type="InterPro" id="IPR037185">
    <property type="entry name" value="EmrE-like"/>
</dbReference>
<feature type="region of interest" description="Disordered" evidence="6">
    <location>
        <begin position="311"/>
        <end position="354"/>
    </location>
</feature>
<dbReference type="Proteomes" id="UP000003688">
    <property type="component" value="Unassembled WGS sequence"/>
</dbReference>
<feature type="transmembrane region" description="Helical" evidence="7">
    <location>
        <begin position="132"/>
        <end position="151"/>
    </location>
</feature>
<feature type="transmembrane region" description="Helical" evidence="7">
    <location>
        <begin position="39"/>
        <end position="58"/>
    </location>
</feature>
<evidence type="ECO:0000313" key="10">
    <source>
        <dbReference type="Proteomes" id="UP000003688"/>
    </source>
</evidence>
<feature type="domain" description="EamA" evidence="8">
    <location>
        <begin position="9"/>
        <end position="147"/>
    </location>
</feature>
<dbReference type="Gene3D" id="1.10.3730.20">
    <property type="match status" value="2"/>
</dbReference>
<evidence type="ECO:0000256" key="5">
    <source>
        <dbReference type="ARBA" id="ARBA00023136"/>
    </source>
</evidence>
<keyword evidence="4 7" id="KW-1133">Transmembrane helix</keyword>
<dbReference type="AlphaFoldDB" id="B9XKQ2"/>
<proteinExistence type="predicted"/>
<dbReference type="SUPFAM" id="SSF103481">
    <property type="entry name" value="Multidrug resistance efflux transporter EmrE"/>
    <property type="match status" value="2"/>
</dbReference>
<accession>B9XKQ2</accession>
<evidence type="ECO:0000256" key="1">
    <source>
        <dbReference type="ARBA" id="ARBA00004651"/>
    </source>
</evidence>
<feature type="compositionally biased region" description="Basic and acidic residues" evidence="6">
    <location>
        <begin position="311"/>
        <end position="348"/>
    </location>
</feature>
<evidence type="ECO:0000259" key="8">
    <source>
        <dbReference type="Pfam" id="PF00892"/>
    </source>
</evidence>
<feature type="transmembrane region" description="Helical" evidence="7">
    <location>
        <begin position="273"/>
        <end position="290"/>
    </location>
</feature>
<dbReference type="STRING" id="320771.Cflav_PD2452"/>
<dbReference type="RefSeq" id="WP_007416388.1">
    <property type="nucleotide sequence ID" value="NZ_ABOX02000026.1"/>
</dbReference>
<feature type="transmembrane region" description="Helical" evidence="7">
    <location>
        <begin position="215"/>
        <end position="237"/>
    </location>
</feature>
<comment type="subcellular location">
    <subcellularLocation>
        <location evidence="1">Cell membrane</location>
        <topology evidence="1">Multi-pass membrane protein</topology>
    </subcellularLocation>
</comment>
<evidence type="ECO:0000256" key="2">
    <source>
        <dbReference type="ARBA" id="ARBA00022475"/>
    </source>
</evidence>
<name>B9XKQ2_PEDPL</name>
<evidence type="ECO:0000256" key="6">
    <source>
        <dbReference type="SAM" id="MobiDB-lite"/>
    </source>
</evidence>
<reference evidence="9 10" key="1">
    <citation type="journal article" date="2011" name="J. Bacteriol.">
        <title>Genome sequence of 'Pedosphaera parvula' Ellin514, an aerobic Verrucomicrobial isolate from pasture soil.</title>
        <authorList>
            <person name="Kant R."/>
            <person name="van Passel M.W."/>
            <person name="Sangwan P."/>
            <person name="Palva A."/>
            <person name="Lucas S."/>
            <person name="Copeland A."/>
            <person name="Lapidus A."/>
            <person name="Glavina Del Rio T."/>
            <person name="Dalin E."/>
            <person name="Tice H."/>
            <person name="Bruce D."/>
            <person name="Goodwin L."/>
            <person name="Pitluck S."/>
            <person name="Chertkov O."/>
            <person name="Larimer F.W."/>
            <person name="Land M.L."/>
            <person name="Hauser L."/>
            <person name="Brettin T.S."/>
            <person name="Detter J.C."/>
            <person name="Han S."/>
            <person name="de Vos W.M."/>
            <person name="Janssen P.H."/>
            <person name="Smidt H."/>
        </authorList>
    </citation>
    <scope>NUCLEOTIDE SEQUENCE [LARGE SCALE GENOMIC DNA]</scope>
    <source>
        <strain evidence="9 10">Ellin514</strain>
    </source>
</reference>
<protein>
    <recommendedName>
        <fullName evidence="8">EamA domain-containing protein</fullName>
    </recommendedName>
</protein>
<feature type="transmembrane region" description="Helical" evidence="7">
    <location>
        <begin position="104"/>
        <end position="125"/>
    </location>
</feature>
<dbReference type="EMBL" id="ABOX02000026">
    <property type="protein sequence ID" value="EEF59545.1"/>
    <property type="molecule type" value="Genomic_DNA"/>
</dbReference>
<gene>
    <name evidence="9" type="ORF">Cflav_PD2452</name>
</gene>
<feature type="transmembrane region" description="Helical" evidence="7">
    <location>
        <begin position="189"/>
        <end position="209"/>
    </location>
</feature>
<feature type="domain" description="EamA" evidence="8">
    <location>
        <begin position="159"/>
        <end position="289"/>
    </location>
</feature>
<keyword evidence="2" id="KW-1003">Cell membrane</keyword>
<keyword evidence="10" id="KW-1185">Reference proteome</keyword>
<dbReference type="Pfam" id="PF00892">
    <property type="entry name" value="EamA"/>
    <property type="match status" value="2"/>
</dbReference>
<comment type="caution">
    <text evidence="9">The sequence shown here is derived from an EMBL/GenBank/DDBJ whole genome shotgun (WGS) entry which is preliminary data.</text>
</comment>
<feature type="transmembrane region" description="Helical" evidence="7">
    <location>
        <begin position="78"/>
        <end position="98"/>
    </location>
</feature>
<feature type="transmembrane region" description="Helical" evidence="7">
    <location>
        <begin position="157"/>
        <end position="177"/>
    </location>
</feature>
<evidence type="ECO:0000313" key="9">
    <source>
        <dbReference type="EMBL" id="EEF59545.1"/>
    </source>
</evidence>
<dbReference type="InterPro" id="IPR000620">
    <property type="entry name" value="EamA_dom"/>
</dbReference>
<evidence type="ECO:0000256" key="7">
    <source>
        <dbReference type="SAM" id="Phobius"/>
    </source>
</evidence>
<organism evidence="9 10">
    <name type="scientific">Pedosphaera parvula (strain Ellin514)</name>
    <dbReference type="NCBI Taxonomy" id="320771"/>
    <lineage>
        <taxon>Bacteria</taxon>
        <taxon>Pseudomonadati</taxon>
        <taxon>Verrucomicrobiota</taxon>
        <taxon>Pedosphaerae</taxon>
        <taxon>Pedosphaerales</taxon>
        <taxon>Pedosphaeraceae</taxon>
        <taxon>Pedosphaera</taxon>
    </lineage>
</organism>
<evidence type="ECO:0000256" key="3">
    <source>
        <dbReference type="ARBA" id="ARBA00022692"/>
    </source>
</evidence>